<evidence type="ECO:0000313" key="1">
    <source>
        <dbReference type="EMBL" id="EGG55746.1"/>
    </source>
</evidence>
<dbReference type="AlphaFoldDB" id="F3QJ98"/>
<dbReference type="HOGENOM" id="CLU_3120780_0_0_4"/>
<name>F3QJ98_9BURK</name>
<gene>
    <name evidence="1" type="ORF">HMPREF9439_00999</name>
</gene>
<protein>
    <submittedName>
        <fullName evidence="1">Conserved domain protein</fullName>
    </submittedName>
</protein>
<evidence type="ECO:0000313" key="2">
    <source>
        <dbReference type="Proteomes" id="UP000005156"/>
    </source>
</evidence>
<reference evidence="1 2" key="1">
    <citation type="submission" date="2011-02" db="EMBL/GenBank/DDBJ databases">
        <authorList>
            <person name="Weinstock G."/>
            <person name="Sodergren E."/>
            <person name="Clifton S."/>
            <person name="Fulton L."/>
            <person name="Fulton B."/>
            <person name="Courtney L."/>
            <person name="Fronick C."/>
            <person name="Harrison M."/>
            <person name="Strong C."/>
            <person name="Farmer C."/>
            <person name="Delahaunty K."/>
            <person name="Markovic C."/>
            <person name="Hall O."/>
            <person name="Minx P."/>
            <person name="Tomlinson C."/>
            <person name="Mitreva M."/>
            <person name="Hou S."/>
            <person name="Chen J."/>
            <person name="Wollam A."/>
            <person name="Pepin K.H."/>
            <person name="Johnson M."/>
            <person name="Bhonagiri V."/>
            <person name="Zhang X."/>
            <person name="Suruliraj S."/>
            <person name="Warren W."/>
            <person name="Chinwalla A."/>
            <person name="Mardis E.R."/>
            <person name="Wilson R.K."/>
        </authorList>
    </citation>
    <scope>NUCLEOTIDE SEQUENCE [LARGE SCALE GENOMIC DNA]</scope>
    <source>
        <strain evidence="1 2">YIT 11859</strain>
    </source>
</reference>
<accession>F3QJ98</accession>
<organism evidence="1 2">
    <name type="scientific">Parasutterella excrementihominis YIT 11859</name>
    <dbReference type="NCBI Taxonomy" id="762966"/>
    <lineage>
        <taxon>Bacteria</taxon>
        <taxon>Pseudomonadati</taxon>
        <taxon>Pseudomonadota</taxon>
        <taxon>Betaproteobacteria</taxon>
        <taxon>Burkholderiales</taxon>
        <taxon>Sutterellaceae</taxon>
        <taxon>Parasutterella</taxon>
    </lineage>
</organism>
<comment type="caution">
    <text evidence="1">The sequence shown here is derived from an EMBL/GenBank/DDBJ whole genome shotgun (WGS) entry which is preliminary data.</text>
</comment>
<keyword evidence="2" id="KW-1185">Reference proteome</keyword>
<dbReference type="Proteomes" id="UP000005156">
    <property type="component" value="Unassembled WGS sequence"/>
</dbReference>
<proteinExistence type="predicted"/>
<sequence>MTNKGENMKKKLKKRIKKALLKGTASGAIKDPESYLESLIRAFKTLQSCK</sequence>
<dbReference type="EMBL" id="AFBP01000022">
    <property type="protein sequence ID" value="EGG55746.1"/>
    <property type="molecule type" value="Genomic_DNA"/>
</dbReference>